<keyword evidence="3" id="KW-1185">Reference proteome</keyword>
<accession>A0A9P8T336</accession>
<reference evidence="2" key="2">
    <citation type="submission" date="2021-01" db="EMBL/GenBank/DDBJ databases">
        <authorList>
            <person name="Schikora-Tamarit M.A."/>
        </authorList>
    </citation>
    <scope>NUCLEOTIDE SEQUENCE</scope>
    <source>
        <strain evidence="2">CBS6075</strain>
    </source>
</reference>
<dbReference type="EMBL" id="JAEUBE010000366">
    <property type="protein sequence ID" value="KAH3663784.1"/>
    <property type="molecule type" value="Genomic_DNA"/>
</dbReference>
<evidence type="ECO:0000256" key="1">
    <source>
        <dbReference type="SAM" id="MobiDB-lite"/>
    </source>
</evidence>
<dbReference type="GeneID" id="70237151"/>
<comment type="caution">
    <text evidence="2">The sequence shown here is derived from an EMBL/GenBank/DDBJ whole genome shotgun (WGS) entry which is preliminary data.</text>
</comment>
<gene>
    <name evidence="2" type="ORF">OGAPHI_005187</name>
</gene>
<feature type="region of interest" description="Disordered" evidence="1">
    <location>
        <begin position="1"/>
        <end position="21"/>
    </location>
</feature>
<dbReference type="RefSeq" id="XP_046060120.1">
    <property type="nucleotide sequence ID" value="XM_046206344.1"/>
</dbReference>
<sequence>MHVRGMLILHSEKDPDEPSDDLCKRNTKAGERRLLDLLFEERIEDPLEPENHVHHHGQVIIPFSFEYEMVSQQVVLTIELEQRPVHQNVPYGAVDRVDRCKRDQQRPVLLDRVDPVQTQRHVVQNRDSVLEHVGQVREPLASVCVSSETLEESPYARQR</sequence>
<protein>
    <submittedName>
        <fullName evidence="2">Uncharacterized protein</fullName>
    </submittedName>
</protein>
<name>A0A9P8T336_9ASCO</name>
<reference evidence="2" key="1">
    <citation type="journal article" date="2021" name="Open Biol.">
        <title>Shared evolutionary footprints suggest mitochondrial oxidative damage underlies multiple complex I losses in fungi.</title>
        <authorList>
            <person name="Schikora-Tamarit M.A."/>
            <person name="Marcet-Houben M."/>
            <person name="Nosek J."/>
            <person name="Gabaldon T."/>
        </authorList>
    </citation>
    <scope>NUCLEOTIDE SEQUENCE</scope>
    <source>
        <strain evidence="2">CBS6075</strain>
    </source>
</reference>
<organism evidence="2 3">
    <name type="scientific">Ogataea philodendri</name>
    <dbReference type="NCBI Taxonomy" id="1378263"/>
    <lineage>
        <taxon>Eukaryota</taxon>
        <taxon>Fungi</taxon>
        <taxon>Dikarya</taxon>
        <taxon>Ascomycota</taxon>
        <taxon>Saccharomycotina</taxon>
        <taxon>Pichiomycetes</taxon>
        <taxon>Pichiales</taxon>
        <taxon>Pichiaceae</taxon>
        <taxon>Ogataea</taxon>
    </lineage>
</organism>
<evidence type="ECO:0000313" key="3">
    <source>
        <dbReference type="Proteomes" id="UP000769157"/>
    </source>
</evidence>
<dbReference type="OrthoDB" id="10605925at2759"/>
<dbReference type="Proteomes" id="UP000769157">
    <property type="component" value="Unassembled WGS sequence"/>
</dbReference>
<proteinExistence type="predicted"/>
<dbReference type="AlphaFoldDB" id="A0A9P8T336"/>
<evidence type="ECO:0000313" key="2">
    <source>
        <dbReference type="EMBL" id="KAH3663784.1"/>
    </source>
</evidence>